<feature type="non-terminal residue" evidence="2">
    <location>
        <position position="1"/>
    </location>
</feature>
<keyword evidence="1" id="KW-0812">Transmembrane</keyword>
<evidence type="ECO:0000256" key="1">
    <source>
        <dbReference type="SAM" id="Phobius"/>
    </source>
</evidence>
<dbReference type="EMBL" id="BKCJ010433224">
    <property type="protein sequence ID" value="GFA49056.1"/>
    <property type="molecule type" value="Genomic_DNA"/>
</dbReference>
<organism evidence="2">
    <name type="scientific">Tanacetum cinerariifolium</name>
    <name type="common">Dalmatian daisy</name>
    <name type="synonym">Chrysanthemum cinerariifolium</name>
    <dbReference type="NCBI Taxonomy" id="118510"/>
    <lineage>
        <taxon>Eukaryota</taxon>
        <taxon>Viridiplantae</taxon>
        <taxon>Streptophyta</taxon>
        <taxon>Embryophyta</taxon>
        <taxon>Tracheophyta</taxon>
        <taxon>Spermatophyta</taxon>
        <taxon>Magnoliopsida</taxon>
        <taxon>eudicotyledons</taxon>
        <taxon>Gunneridae</taxon>
        <taxon>Pentapetalae</taxon>
        <taxon>asterids</taxon>
        <taxon>campanulids</taxon>
        <taxon>Asterales</taxon>
        <taxon>Asteraceae</taxon>
        <taxon>Asteroideae</taxon>
        <taxon>Anthemideae</taxon>
        <taxon>Anthemidinae</taxon>
        <taxon>Tanacetum</taxon>
    </lineage>
</organism>
<proteinExistence type="predicted"/>
<dbReference type="AlphaFoldDB" id="A0A699JNP4"/>
<reference evidence="2" key="1">
    <citation type="journal article" date="2019" name="Sci. Rep.">
        <title>Draft genome of Tanacetum cinerariifolium, the natural source of mosquito coil.</title>
        <authorList>
            <person name="Yamashiro T."/>
            <person name="Shiraishi A."/>
            <person name="Satake H."/>
            <person name="Nakayama K."/>
        </authorList>
    </citation>
    <scope>NUCLEOTIDE SEQUENCE</scope>
</reference>
<keyword evidence="1" id="KW-0472">Membrane</keyword>
<name>A0A699JNP4_TANCI</name>
<keyword evidence="1" id="KW-1133">Transmembrane helix</keyword>
<feature type="transmembrane region" description="Helical" evidence="1">
    <location>
        <begin position="20"/>
        <end position="41"/>
    </location>
</feature>
<comment type="caution">
    <text evidence="2">The sequence shown here is derived from an EMBL/GenBank/DDBJ whole genome shotgun (WGS) entry which is preliminary data.</text>
</comment>
<accession>A0A699JNP4</accession>
<sequence length="111" mass="12715">NDDFCNCNELLSRDGCHPPVSWWGITTSCLQPFICFVRWVYRAVRMRNGFYKCQMLSCSIGILMFLTNGSVMILASWPVQAAIKEQCSQQEIKVEWGNSLAQEQEAKEART</sequence>
<protein>
    <submittedName>
        <fullName evidence="2">Uncharacterized protein</fullName>
    </submittedName>
</protein>
<feature type="transmembrane region" description="Helical" evidence="1">
    <location>
        <begin position="53"/>
        <end position="77"/>
    </location>
</feature>
<evidence type="ECO:0000313" key="2">
    <source>
        <dbReference type="EMBL" id="GFA49056.1"/>
    </source>
</evidence>
<gene>
    <name evidence="2" type="ORF">Tci_621028</name>
</gene>